<feature type="compositionally biased region" description="Basic residues" evidence="2">
    <location>
        <begin position="122"/>
        <end position="131"/>
    </location>
</feature>
<comment type="similarity">
    <text evidence="1">Belongs to the TFP11/STIP family.</text>
</comment>
<dbReference type="InterPro" id="IPR022783">
    <property type="entry name" value="GCFC_dom"/>
</dbReference>
<dbReference type="InterPro" id="IPR000467">
    <property type="entry name" value="G_patch_dom"/>
</dbReference>
<dbReference type="GO" id="GO:0000390">
    <property type="term" value="P:spliceosomal complex disassembly"/>
    <property type="evidence" value="ECO:0007669"/>
    <property type="project" value="InterPro"/>
</dbReference>
<feature type="domain" description="G-patch" evidence="3">
    <location>
        <begin position="50"/>
        <end position="82"/>
    </location>
</feature>
<feature type="region of interest" description="Disordered" evidence="2">
    <location>
        <begin position="109"/>
        <end position="131"/>
    </location>
</feature>
<dbReference type="Pfam" id="PF01585">
    <property type="entry name" value="G-patch"/>
    <property type="match status" value="1"/>
</dbReference>
<protein>
    <recommendedName>
        <fullName evidence="3">G-patch domain-containing protein</fullName>
    </recommendedName>
</protein>
<evidence type="ECO:0000256" key="1">
    <source>
        <dbReference type="ARBA" id="ARBA00010900"/>
    </source>
</evidence>
<accession>A0AAF1AS08</accession>
<proteinExistence type="inferred from homology"/>
<keyword evidence="5" id="KW-1185">Reference proteome</keyword>
<dbReference type="PANTHER" id="PTHR23329:SF1">
    <property type="entry name" value="TUFTELIN-INTERACTING PROTEIN 11"/>
    <property type="match status" value="1"/>
</dbReference>
<dbReference type="PROSITE" id="PS50174">
    <property type="entry name" value="G_PATCH"/>
    <property type="match status" value="1"/>
</dbReference>
<reference evidence="4" key="1">
    <citation type="journal article" date="2016" name="Nat. Genet.">
        <title>A high-quality carrot genome assembly provides new insights into carotenoid accumulation and asterid genome evolution.</title>
        <authorList>
            <person name="Iorizzo M."/>
            <person name="Ellison S."/>
            <person name="Senalik D."/>
            <person name="Zeng P."/>
            <person name="Satapoomin P."/>
            <person name="Huang J."/>
            <person name="Bowman M."/>
            <person name="Iovene M."/>
            <person name="Sanseverino W."/>
            <person name="Cavagnaro P."/>
            <person name="Yildiz M."/>
            <person name="Macko-Podgorni A."/>
            <person name="Moranska E."/>
            <person name="Grzebelus E."/>
            <person name="Grzebelus D."/>
            <person name="Ashrafi H."/>
            <person name="Zheng Z."/>
            <person name="Cheng S."/>
            <person name="Spooner D."/>
            <person name="Van Deynze A."/>
            <person name="Simon P."/>
        </authorList>
    </citation>
    <scope>NUCLEOTIDE SEQUENCE</scope>
    <source>
        <tissue evidence="4">Leaf</tissue>
    </source>
</reference>
<feature type="compositionally biased region" description="Basic residues" evidence="2">
    <location>
        <begin position="19"/>
        <end position="28"/>
    </location>
</feature>
<organism evidence="4 5">
    <name type="scientific">Daucus carota subsp. sativus</name>
    <name type="common">Carrot</name>
    <dbReference type="NCBI Taxonomy" id="79200"/>
    <lineage>
        <taxon>Eukaryota</taxon>
        <taxon>Viridiplantae</taxon>
        <taxon>Streptophyta</taxon>
        <taxon>Embryophyta</taxon>
        <taxon>Tracheophyta</taxon>
        <taxon>Spermatophyta</taxon>
        <taxon>Magnoliopsida</taxon>
        <taxon>eudicotyledons</taxon>
        <taxon>Gunneridae</taxon>
        <taxon>Pentapetalae</taxon>
        <taxon>asterids</taxon>
        <taxon>campanulids</taxon>
        <taxon>Apiales</taxon>
        <taxon>Apiaceae</taxon>
        <taxon>Apioideae</taxon>
        <taxon>Scandiceae</taxon>
        <taxon>Daucinae</taxon>
        <taxon>Daucus</taxon>
        <taxon>Daucus sect. Daucus</taxon>
    </lineage>
</organism>
<dbReference type="Proteomes" id="UP000077755">
    <property type="component" value="Chromosome 3"/>
</dbReference>
<dbReference type="EMBL" id="CP093345">
    <property type="protein sequence ID" value="WOG93269.1"/>
    <property type="molecule type" value="Genomic_DNA"/>
</dbReference>
<dbReference type="AlphaFoldDB" id="A0AAF1AS08"/>
<feature type="region of interest" description="Disordered" evidence="2">
    <location>
        <begin position="19"/>
        <end position="41"/>
    </location>
</feature>
<dbReference type="SMART" id="SM00443">
    <property type="entry name" value="G_patch"/>
    <property type="match status" value="1"/>
</dbReference>
<feature type="compositionally biased region" description="Polar residues" evidence="2">
    <location>
        <begin position="109"/>
        <end position="119"/>
    </location>
</feature>
<gene>
    <name evidence="4" type="ORF">DCAR_0312550</name>
</gene>
<evidence type="ECO:0000259" key="3">
    <source>
        <dbReference type="PROSITE" id="PS50174"/>
    </source>
</evidence>
<dbReference type="GO" id="GO:0071008">
    <property type="term" value="C:U2-type post-mRNA release spliceosomal complex"/>
    <property type="evidence" value="ECO:0007669"/>
    <property type="project" value="TreeGrafter"/>
</dbReference>
<dbReference type="InterPro" id="IPR045211">
    <property type="entry name" value="TFP11/STIP/Ntr1"/>
</dbReference>
<dbReference type="PANTHER" id="PTHR23329">
    <property type="entry name" value="TUFTELIN-INTERACTING PROTEIN 11-RELATED"/>
    <property type="match status" value="1"/>
</dbReference>
<dbReference type="Pfam" id="PF07842">
    <property type="entry name" value="GCFC"/>
    <property type="match status" value="1"/>
</dbReference>
<evidence type="ECO:0000256" key="2">
    <source>
        <dbReference type="SAM" id="MobiDB-lite"/>
    </source>
</evidence>
<name>A0AAF1AS08_DAUCS</name>
<dbReference type="GO" id="GO:0003676">
    <property type="term" value="F:nucleic acid binding"/>
    <property type="evidence" value="ECO:0007669"/>
    <property type="project" value="InterPro"/>
</dbReference>
<evidence type="ECO:0000313" key="5">
    <source>
        <dbReference type="Proteomes" id="UP000077755"/>
    </source>
</evidence>
<sequence>MIICQHLLRLRLKKVHSCGGSRKRRTSRKLVSSHPKGQSRNRTILVHSNDTPIGSKLMKILGYKGGGLGKYEQGIVAPIEAKFRPQMACHEYKEAPLPKELEQKKSIPNALQSSENQPKQKLWSKHARSRKKKNNYVTAEELLAKTEELGQETVQKVFDMRGPQVRILTNLDNLNAEEIAQENDIPMPELQHNLDRVLRNERETVVSLQQEKERLYKEVFIIDSIGNIILSGMLTLTSLAKLFGNLQEKNPDDYKLCNLSCIACSFAMPLFIRVFQGWDPLQNPTHGLEVISLWKNLLQSDLTAPGSPYAQLIMEVVVPAVRKSGTNTWQAKEPEPMIRFLESWEELLPIPVRQTILENAVMPKLSAAIELWDPCRETMPIHLWLHPWLPWLSQKLEIFYNTIRIRLESVLPAWQPDDISAFCILSPWKTVFDSVSWEQLIDRYIIRKLLTVMHEFQVNPANQNLDEFYLVMTWATAIPISNMLYLMDVFFNKWQEVLYHWLCLRPNFEEVTSWYVGWKELIPHELLANEHIRYRLIVGLEMMNQAFEGIEVVKPSNINYYGQPKQRQFGAVQTASYNPQQASATPAVLKDVILFYAQKNGLLFKPKPGRAQDGHQIYSFGNVSIIVVSLNQKVFAQTAERWSLVSLDQLLKLHNRFVPTRH</sequence>
<reference evidence="4" key="2">
    <citation type="submission" date="2022-03" db="EMBL/GenBank/DDBJ databases">
        <title>Draft title - Genomic analysis of global carrot germplasm unveils the trajectory of domestication and the origin of high carotenoid orange carrot.</title>
        <authorList>
            <person name="Iorizzo M."/>
            <person name="Ellison S."/>
            <person name="Senalik D."/>
            <person name="Macko-Podgorni A."/>
            <person name="Grzebelus D."/>
            <person name="Bostan H."/>
            <person name="Rolling W."/>
            <person name="Curaba J."/>
            <person name="Simon P."/>
        </authorList>
    </citation>
    <scope>NUCLEOTIDE SEQUENCE</scope>
    <source>
        <tissue evidence="4">Leaf</tissue>
    </source>
</reference>
<evidence type="ECO:0000313" key="4">
    <source>
        <dbReference type="EMBL" id="WOG93269.1"/>
    </source>
</evidence>